<accession>A0AAN6U4M8</accession>
<dbReference type="AlphaFoldDB" id="A0AAN6U4M8"/>
<protein>
    <submittedName>
        <fullName evidence="1">Uncharacterized protein</fullName>
    </submittedName>
</protein>
<dbReference type="Proteomes" id="UP001302602">
    <property type="component" value="Unassembled WGS sequence"/>
</dbReference>
<comment type="caution">
    <text evidence="1">The sequence shown here is derived from an EMBL/GenBank/DDBJ whole genome shotgun (WGS) entry which is preliminary data.</text>
</comment>
<proteinExistence type="predicted"/>
<dbReference type="InterPro" id="IPR012337">
    <property type="entry name" value="RNaseH-like_sf"/>
</dbReference>
<organism evidence="1 2">
    <name type="scientific">Parathielavia appendiculata</name>
    <dbReference type="NCBI Taxonomy" id="2587402"/>
    <lineage>
        <taxon>Eukaryota</taxon>
        <taxon>Fungi</taxon>
        <taxon>Dikarya</taxon>
        <taxon>Ascomycota</taxon>
        <taxon>Pezizomycotina</taxon>
        <taxon>Sordariomycetes</taxon>
        <taxon>Sordariomycetidae</taxon>
        <taxon>Sordariales</taxon>
        <taxon>Chaetomiaceae</taxon>
        <taxon>Parathielavia</taxon>
    </lineage>
</organism>
<gene>
    <name evidence="1" type="ORF">N657DRAFT_534396</name>
</gene>
<reference evidence="1" key="1">
    <citation type="journal article" date="2023" name="Mol. Phylogenet. Evol.">
        <title>Genome-scale phylogeny and comparative genomics of the fungal order Sordariales.</title>
        <authorList>
            <person name="Hensen N."/>
            <person name="Bonometti L."/>
            <person name="Westerberg I."/>
            <person name="Brannstrom I.O."/>
            <person name="Guillou S."/>
            <person name="Cros-Aarteil S."/>
            <person name="Calhoun S."/>
            <person name="Haridas S."/>
            <person name="Kuo A."/>
            <person name="Mondo S."/>
            <person name="Pangilinan J."/>
            <person name="Riley R."/>
            <person name="LaButti K."/>
            <person name="Andreopoulos B."/>
            <person name="Lipzen A."/>
            <person name="Chen C."/>
            <person name="Yan M."/>
            <person name="Daum C."/>
            <person name="Ng V."/>
            <person name="Clum A."/>
            <person name="Steindorff A."/>
            <person name="Ohm R.A."/>
            <person name="Martin F."/>
            <person name="Silar P."/>
            <person name="Natvig D.O."/>
            <person name="Lalanne C."/>
            <person name="Gautier V."/>
            <person name="Ament-Velasquez S.L."/>
            <person name="Kruys A."/>
            <person name="Hutchinson M.I."/>
            <person name="Powell A.J."/>
            <person name="Barry K."/>
            <person name="Miller A.N."/>
            <person name="Grigoriev I.V."/>
            <person name="Debuchy R."/>
            <person name="Gladieux P."/>
            <person name="Hiltunen Thoren M."/>
            <person name="Johannesson H."/>
        </authorList>
    </citation>
    <scope>NUCLEOTIDE SEQUENCE</scope>
    <source>
        <strain evidence="1">CBS 731.68</strain>
    </source>
</reference>
<dbReference type="GeneID" id="87824532"/>
<keyword evidence="2" id="KW-1185">Reference proteome</keyword>
<sequence>DSKIATEDVLTVQDWQTLVELRNILSNFAALTKKFEGNDPTFPTVIATVFALRENLKKEMARYHDNLGAIVFDGPDISRHELPLNQPSVLEPLVPATPQERPQRQAGVPQRFKDCEIDLPKRRAITQQLQDQATPKDAIHAVVDSEAPDVDVRFIRTGIQFAIAKLDEYYEMLRQAPVYWYAMILQPGDITRWIERNLDEEESSCIISSFKQFFIQEY</sequence>
<dbReference type="SUPFAM" id="SSF53098">
    <property type="entry name" value="Ribonuclease H-like"/>
    <property type="match status" value="1"/>
</dbReference>
<evidence type="ECO:0000313" key="2">
    <source>
        <dbReference type="Proteomes" id="UP001302602"/>
    </source>
</evidence>
<reference evidence="1" key="2">
    <citation type="submission" date="2023-05" db="EMBL/GenBank/DDBJ databases">
        <authorList>
            <consortium name="Lawrence Berkeley National Laboratory"/>
            <person name="Steindorff A."/>
            <person name="Hensen N."/>
            <person name="Bonometti L."/>
            <person name="Westerberg I."/>
            <person name="Brannstrom I.O."/>
            <person name="Guillou S."/>
            <person name="Cros-Aarteil S."/>
            <person name="Calhoun S."/>
            <person name="Haridas S."/>
            <person name="Kuo A."/>
            <person name="Mondo S."/>
            <person name="Pangilinan J."/>
            <person name="Riley R."/>
            <person name="Labutti K."/>
            <person name="Andreopoulos B."/>
            <person name="Lipzen A."/>
            <person name="Chen C."/>
            <person name="Yanf M."/>
            <person name="Daum C."/>
            <person name="Ng V."/>
            <person name="Clum A."/>
            <person name="Ohm R."/>
            <person name="Martin F."/>
            <person name="Silar P."/>
            <person name="Natvig D."/>
            <person name="Lalanne C."/>
            <person name="Gautier V."/>
            <person name="Ament-Velasquez S.L."/>
            <person name="Kruys A."/>
            <person name="Hutchinson M.I."/>
            <person name="Powell A.J."/>
            <person name="Barry K."/>
            <person name="Miller A.N."/>
            <person name="Grigoriev I.V."/>
            <person name="Debuchy R."/>
            <person name="Gladieux P."/>
            <person name="Thoren M.H."/>
            <person name="Johannesson H."/>
        </authorList>
    </citation>
    <scope>NUCLEOTIDE SEQUENCE</scope>
    <source>
        <strain evidence="1">CBS 731.68</strain>
    </source>
</reference>
<feature type="non-terminal residue" evidence="1">
    <location>
        <position position="1"/>
    </location>
</feature>
<evidence type="ECO:0000313" key="1">
    <source>
        <dbReference type="EMBL" id="KAK4125890.1"/>
    </source>
</evidence>
<name>A0AAN6U4M8_9PEZI</name>
<dbReference type="RefSeq" id="XP_062649661.1">
    <property type="nucleotide sequence ID" value="XM_062787762.1"/>
</dbReference>
<dbReference type="EMBL" id="MU853225">
    <property type="protein sequence ID" value="KAK4125890.1"/>
    <property type="molecule type" value="Genomic_DNA"/>
</dbReference>
<feature type="non-terminal residue" evidence="1">
    <location>
        <position position="218"/>
    </location>
</feature>